<dbReference type="OrthoDB" id="9811314at2"/>
<dbReference type="Proteomes" id="UP000264310">
    <property type="component" value="Unassembled WGS sequence"/>
</dbReference>
<dbReference type="Pfam" id="PF00675">
    <property type="entry name" value="Peptidase_M16"/>
    <property type="match status" value="1"/>
</dbReference>
<dbReference type="Gene3D" id="3.30.830.10">
    <property type="entry name" value="Metalloenzyme, LuxS/M16 peptidase-like"/>
    <property type="match status" value="2"/>
</dbReference>
<reference evidence="4 5" key="1">
    <citation type="submission" date="2018-08" db="EMBL/GenBank/DDBJ databases">
        <title>Fulvimarina sp. 85, whole genome shotgun sequence.</title>
        <authorList>
            <person name="Tuo L."/>
        </authorList>
    </citation>
    <scope>NUCLEOTIDE SEQUENCE [LARGE SCALE GENOMIC DNA]</scope>
    <source>
        <strain evidence="4 5">85</strain>
    </source>
</reference>
<dbReference type="PANTHER" id="PTHR11851">
    <property type="entry name" value="METALLOPROTEASE"/>
    <property type="match status" value="1"/>
</dbReference>
<feature type="domain" description="Peptidase M16 N-terminal" evidence="2">
    <location>
        <begin position="60"/>
        <end position="188"/>
    </location>
</feature>
<dbReference type="Pfam" id="PF05193">
    <property type="entry name" value="Peptidase_M16_C"/>
    <property type="match status" value="1"/>
</dbReference>
<sequence>MPFSKTRRTLGAIAFTALISFPFAADAVEIQKVTSEGGIEALLVEDHKNPLIAMDFAFKGAGSAQDPEGKAGLANLLSGLLDEGAGDIESTEFQEKLDDLGVSLSFDASRDDFTGSINAITEFSDEAFDLAALALTDPRFDEEPVARIKGQIKTGITASENDPGQLLSDAFGKTVFPGHPYSRRTEGTLESLDEIGASDLDTFRAQKFARDNLVVGVVGDITPERLKTVLDRVFGDLPQTAVLAEVPDVEPKFGDRVEIDLAVPQTLIQFTLPGMKRDDPQFFAAYLMNHILGGGTFTSRLYEEIREKRGLAYGAGSWLASYDHAALLGASTATRADAAEESIGIIREELNRMAEDGPSEAELAEAKTYVKGSYAVRNLDSSSAIAQTLVGIQLDDLGMDYIDTRKDEIDAVTLDQVKEAARSLLSVEPTVITVGPAGA</sequence>
<dbReference type="AlphaFoldDB" id="A0A371X8Z7"/>
<comment type="caution">
    <text evidence="4">The sequence shown here is derived from an EMBL/GenBank/DDBJ whole genome shotgun (WGS) entry which is preliminary data.</text>
</comment>
<dbReference type="InterPro" id="IPR050361">
    <property type="entry name" value="MPP/UQCRC_Complex"/>
</dbReference>
<dbReference type="PANTHER" id="PTHR11851:SF224">
    <property type="entry name" value="PROCESSING PROTEASE"/>
    <property type="match status" value="1"/>
</dbReference>
<feature type="signal peptide" evidence="1">
    <location>
        <begin position="1"/>
        <end position="27"/>
    </location>
</feature>
<proteinExistence type="predicted"/>
<dbReference type="InterPro" id="IPR011249">
    <property type="entry name" value="Metalloenz_LuxS/M16"/>
</dbReference>
<dbReference type="EMBL" id="QURL01000002">
    <property type="protein sequence ID" value="RFC65534.1"/>
    <property type="molecule type" value="Genomic_DNA"/>
</dbReference>
<name>A0A371X8Z7_9HYPH</name>
<feature type="chain" id="PRO_5016884859" evidence="1">
    <location>
        <begin position="28"/>
        <end position="439"/>
    </location>
</feature>
<dbReference type="InterPro" id="IPR011765">
    <property type="entry name" value="Pept_M16_N"/>
</dbReference>
<organism evidence="4 5">
    <name type="scientific">Fulvimarina endophytica</name>
    <dbReference type="NCBI Taxonomy" id="2293836"/>
    <lineage>
        <taxon>Bacteria</taxon>
        <taxon>Pseudomonadati</taxon>
        <taxon>Pseudomonadota</taxon>
        <taxon>Alphaproteobacteria</taxon>
        <taxon>Hyphomicrobiales</taxon>
        <taxon>Aurantimonadaceae</taxon>
        <taxon>Fulvimarina</taxon>
    </lineage>
</organism>
<evidence type="ECO:0000313" key="4">
    <source>
        <dbReference type="EMBL" id="RFC65534.1"/>
    </source>
</evidence>
<dbReference type="SUPFAM" id="SSF63411">
    <property type="entry name" value="LuxS/MPP-like metallohydrolase"/>
    <property type="match status" value="2"/>
</dbReference>
<keyword evidence="5" id="KW-1185">Reference proteome</keyword>
<evidence type="ECO:0000313" key="5">
    <source>
        <dbReference type="Proteomes" id="UP000264310"/>
    </source>
</evidence>
<feature type="domain" description="Peptidase M16 C-terminal" evidence="3">
    <location>
        <begin position="197"/>
        <end position="368"/>
    </location>
</feature>
<protein>
    <submittedName>
        <fullName evidence="4">Insulinase family protein</fullName>
    </submittedName>
</protein>
<gene>
    <name evidence="4" type="ORF">DYI37_05860</name>
</gene>
<dbReference type="GO" id="GO:0046872">
    <property type="term" value="F:metal ion binding"/>
    <property type="evidence" value="ECO:0007669"/>
    <property type="project" value="InterPro"/>
</dbReference>
<dbReference type="InterPro" id="IPR007863">
    <property type="entry name" value="Peptidase_M16_C"/>
</dbReference>
<evidence type="ECO:0000259" key="2">
    <source>
        <dbReference type="Pfam" id="PF00675"/>
    </source>
</evidence>
<evidence type="ECO:0000256" key="1">
    <source>
        <dbReference type="SAM" id="SignalP"/>
    </source>
</evidence>
<keyword evidence="1" id="KW-0732">Signal</keyword>
<evidence type="ECO:0000259" key="3">
    <source>
        <dbReference type="Pfam" id="PF05193"/>
    </source>
</evidence>
<accession>A0A371X8Z7</accession>
<dbReference type="RefSeq" id="WP_116682429.1">
    <property type="nucleotide sequence ID" value="NZ_QURL01000002.1"/>
</dbReference>